<dbReference type="InterPro" id="IPR024624">
    <property type="entry name" value="Pyridox_Oxase_Alr4036_FMN-bd"/>
</dbReference>
<dbReference type="Gene3D" id="2.30.110.10">
    <property type="entry name" value="Electron Transport, Fmn-binding Protein, Chain A"/>
    <property type="match status" value="1"/>
</dbReference>
<accession>A0AAN6N7R0</accession>
<evidence type="ECO:0000313" key="4">
    <source>
        <dbReference type="Proteomes" id="UP001303473"/>
    </source>
</evidence>
<proteinExistence type="predicted"/>
<protein>
    <recommendedName>
        <fullName evidence="2">Pyridoxamine 5'-phosphate oxidase Alr4036 family FMN-binding domain-containing protein</fullName>
    </recommendedName>
</protein>
<dbReference type="Pfam" id="PF12766">
    <property type="entry name" value="Pyridox_oxase_2"/>
    <property type="match status" value="1"/>
</dbReference>
<keyword evidence="4" id="KW-1185">Reference proteome</keyword>
<dbReference type="AlphaFoldDB" id="A0AAN6N7R0"/>
<evidence type="ECO:0000256" key="1">
    <source>
        <dbReference type="SAM" id="MobiDB-lite"/>
    </source>
</evidence>
<reference evidence="4" key="1">
    <citation type="journal article" date="2023" name="Mol. Phylogenet. Evol.">
        <title>Genome-scale phylogeny and comparative genomics of the fungal order Sordariales.</title>
        <authorList>
            <person name="Hensen N."/>
            <person name="Bonometti L."/>
            <person name="Westerberg I."/>
            <person name="Brannstrom I.O."/>
            <person name="Guillou S."/>
            <person name="Cros-Aarteil S."/>
            <person name="Calhoun S."/>
            <person name="Haridas S."/>
            <person name="Kuo A."/>
            <person name="Mondo S."/>
            <person name="Pangilinan J."/>
            <person name="Riley R."/>
            <person name="LaButti K."/>
            <person name="Andreopoulos B."/>
            <person name="Lipzen A."/>
            <person name="Chen C."/>
            <person name="Yan M."/>
            <person name="Daum C."/>
            <person name="Ng V."/>
            <person name="Clum A."/>
            <person name="Steindorff A."/>
            <person name="Ohm R.A."/>
            <person name="Martin F."/>
            <person name="Silar P."/>
            <person name="Natvig D.O."/>
            <person name="Lalanne C."/>
            <person name="Gautier V."/>
            <person name="Ament-Velasquez S.L."/>
            <person name="Kruys A."/>
            <person name="Hutchinson M.I."/>
            <person name="Powell A.J."/>
            <person name="Barry K."/>
            <person name="Miller A.N."/>
            <person name="Grigoriev I.V."/>
            <person name="Debuchy R."/>
            <person name="Gladieux P."/>
            <person name="Hiltunen Thoren M."/>
            <person name="Johannesson H."/>
        </authorList>
    </citation>
    <scope>NUCLEOTIDE SEQUENCE [LARGE SCALE GENOMIC DNA]</scope>
    <source>
        <strain evidence="4">CBS 340.73</strain>
    </source>
</reference>
<dbReference type="PANTHER" id="PTHR28243">
    <property type="entry name" value="AGL049CP"/>
    <property type="match status" value="1"/>
</dbReference>
<feature type="region of interest" description="Disordered" evidence="1">
    <location>
        <begin position="248"/>
        <end position="281"/>
    </location>
</feature>
<dbReference type="Proteomes" id="UP001303473">
    <property type="component" value="Unassembled WGS sequence"/>
</dbReference>
<evidence type="ECO:0000313" key="3">
    <source>
        <dbReference type="EMBL" id="KAK3940690.1"/>
    </source>
</evidence>
<gene>
    <name evidence="3" type="ORF">QBC46DRAFT_260492</name>
</gene>
<dbReference type="EMBL" id="MU853793">
    <property type="protein sequence ID" value="KAK3940690.1"/>
    <property type="molecule type" value="Genomic_DNA"/>
</dbReference>
<feature type="domain" description="Pyridoxamine 5'-phosphate oxidase Alr4036 family FMN-binding" evidence="2">
    <location>
        <begin position="56"/>
        <end position="197"/>
    </location>
</feature>
<feature type="region of interest" description="Disordered" evidence="1">
    <location>
        <begin position="152"/>
        <end position="175"/>
    </location>
</feature>
<feature type="compositionally biased region" description="Gly residues" evidence="1">
    <location>
        <begin position="161"/>
        <end position="174"/>
    </location>
</feature>
<dbReference type="InterPro" id="IPR012349">
    <property type="entry name" value="Split_barrel_FMN-bd"/>
</dbReference>
<evidence type="ECO:0000259" key="2">
    <source>
        <dbReference type="Pfam" id="PF12766"/>
    </source>
</evidence>
<dbReference type="GO" id="GO:0010181">
    <property type="term" value="F:FMN binding"/>
    <property type="evidence" value="ECO:0007669"/>
    <property type="project" value="InterPro"/>
</dbReference>
<comment type="caution">
    <text evidence="3">The sequence shown here is derived from an EMBL/GenBank/DDBJ whole genome shotgun (WGS) entry which is preliminary data.</text>
</comment>
<name>A0AAN6N7R0_9PEZI</name>
<dbReference type="PANTHER" id="PTHR28243:SF1">
    <property type="entry name" value="PYRIDOXAMINE 5'-PHOSPHATE OXIDASE ALR4036 FAMILY FMN-BINDING DOMAIN-CONTAINING PROTEIN"/>
    <property type="match status" value="1"/>
</dbReference>
<sequence>MAARLFSLSRHLPLSLTSSTPTHIPAQTAIFSVANTSKMTTLRTNNSHQEPPCTPAPWRETFLTHIGDMKSPTFVLATLHPVAGSDAAATNPTPSSLGVVPRARTCIYRGLWACLPPNKHNDCPKNPGIFESDLPVFTTDARMEKAAEILDTAPQSPEHGSTGGSVKGSGGGGPVEACFWAEEHGTQWRIRGTAWLIGPDIDGDQAKGVRDALLSRMRREQKGTGEGDEKDWSWSKELTAHFANLSPMMRGSFRQPPPGTPRAYPKEEEVQTVGQPVDDLNDPVARENFRVVVIIPTEVDQCDLSDPKNPRRWMYYWRGASYKTTHPGGEVVGEWEKVETWP</sequence>
<dbReference type="SUPFAM" id="SSF50475">
    <property type="entry name" value="FMN-binding split barrel"/>
    <property type="match status" value="1"/>
</dbReference>
<organism evidence="3 4">
    <name type="scientific">Diplogelasinospora grovesii</name>
    <dbReference type="NCBI Taxonomy" id="303347"/>
    <lineage>
        <taxon>Eukaryota</taxon>
        <taxon>Fungi</taxon>
        <taxon>Dikarya</taxon>
        <taxon>Ascomycota</taxon>
        <taxon>Pezizomycotina</taxon>
        <taxon>Sordariomycetes</taxon>
        <taxon>Sordariomycetidae</taxon>
        <taxon>Sordariales</taxon>
        <taxon>Diplogelasinosporaceae</taxon>
        <taxon>Diplogelasinospora</taxon>
    </lineage>
</organism>